<evidence type="ECO:0000313" key="1">
    <source>
        <dbReference type="EMBL" id="ETJ23236.1"/>
    </source>
</evidence>
<reference evidence="1 2" key="1">
    <citation type="submission" date="2013-12" db="EMBL/GenBank/DDBJ databases">
        <title>A Varibaculum cambriense genome reconstructed from a premature infant gut community with otherwise low bacterial novelty that shifts toward anaerobic metabolism during the third week of life.</title>
        <authorList>
            <person name="Brown C.T."/>
            <person name="Sharon I."/>
            <person name="Thomas B.C."/>
            <person name="Castelle C.J."/>
            <person name="Morowitz M.J."/>
            <person name="Banfield J.F."/>
        </authorList>
    </citation>
    <scope>NUCLEOTIDE SEQUENCE [LARGE SCALE GENOMIC DNA]</scope>
    <source>
        <strain evidence="2">DORA_A_5_14_21</strain>
    </source>
</reference>
<proteinExistence type="predicted"/>
<organism evidence="1 2">
    <name type="scientific">Escherichia coli DORA_A_5_14_21</name>
    <dbReference type="NCBI Taxonomy" id="1403943"/>
    <lineage>
        <taxon>Bacteria</taxon>
        <taxon>Pseudomonadati</taxon>
        <taxon>Pseudomonadota</taxon>
        <taxon>Gammaproteobacteria</taxon>
        <taxon>Enterobacterales</taxon>
        <taxon>Enterobacteriaceae</taxon>
        <taxon>Escherichia</taxon>
    </lineage>
</organism>
<accession>W1WZ71</accession>
<dbReference type="EMBL" id="AZLZ01001543">
    <property type="protein sequence ID" value="ETJ23236.1"/>
    <property type="molecule type" value="Genomic_DNA"/>
</dbReference>
<gene>
    <name evidence="1" type="ORF">Q609_ECAC01543G0002</name>
</gene>
<dbReference type="Proteomes" id="UP000018853">
    <property type="component" value="Unassembled WGS sequence"/>
</dbReference>
<feature type="non-terminal residue" evidence="1">
    <location>
        <position position="45"/>
    </location>
</feature>
<evidence type="ECO:0000313" key="2">
    <source>
        <dbReference type="Proteomes" id="UP000018853"/>
    </source>
</evidence>
<dbReference type="AlphaFoldDB" id="W1WZ71"/>
<sequence length="45" mass="5218">MVFPAELVRMLDRLEGEIRADRVSSESRQWLAQCGLTVEQLEKQV</sequence>
<protein>
    <submittedName>
        <fullName evidence="1">RHS repeat-associated core protein</fullName>
    </submittedName>
</protein>
<name>W1WZ71_ECOLX</name>
<comment type="caution">
    <text evidence="1">The sequence shown here is derived from an EMBL/GenBank/DDBJ whole genome shotgun (WGS) entry which is preliminary data.</text>
</comment>